<dbReference type="InParanoid" id="A0A5N4A0U8"/>
<evidence type="ECO:0000313" key="1">
    <source>
        <dbReference type="EMBL" id="KAB0790888.1"/>
    </source>
</evidence>
<accession>A0A5N4A0U8</accession>
<keyword evidence="2" id="KW-1185">Reference proteome</keyword>
<dbReference type="EMBL" id="VVIM01000565">
    <property type="protein sequence ID" value="KAB0790888.1"/>
    <property type="molecule type" value="Genomic_DNA"/>
</dbReference>
<protein>
    <submittedName>
        <fullName evidence="1">Uncharacterized protein</fullName>
    </submittedName>
</protein>
<organism evidence="1 2">
    <name type="scientific">Photinus pyralis</name>
    <name type="common">Common eastern firefly</name>
    <name type="synonym">Lampyris pyralis</name>
    <dbReference type="NCBI Taxonomy" id="7054"/>
    <lineage>
        <taxon>Eukaryota</taxon>
        <taxon>Metazoa</taxon>
        <taxon>Ecdysozoa</taxon>
        <taxon>Arthropoda</taxon>
        <taxon>Hexapoda</taxon>
        <taxon>Insecta</taxon>
        <taxon>Pterygota</taxon>
        <taxon>Neoptera</taxon>
        <taxon>Endopterygota</taxon>
        <taxon>Coleoptera</taxon>
        <taxon>Polyphaga</taxon>
        <taxon>Elateriformia</taxon>
        <taxon>Elateroidea</taxon>
        <taxon>Lampyridae</taxon>
        <taxon>Lampyrinae</taxon>
        <taxon>Photinus</taxon>
    </lineage>
</organism>
<gene>
    <name evidence="1" type="ORF">PPYR_13905</name>
</gene>
<comment type="caution">
    <text evidence="1">The sequence shown here is derived from an EMBL/GenBank/DDBJ whole genome shotgun (WGS) entry which is preliminary data.</text>
</comment>
<reference evidence="1 2" key="1">
    <citation type="journal article" date="2018" name="Elife">
        <title>Firefly genomes illuminate parallel origins of bioluminescence in beetles.</title>
        <authorList>
            <person name="Fallon T.R."/>
            <person name="Lower S.E."/>
            <person name="Chang C.H."/>
            <person name="Bessho-Uehara M."/>
            <person name="Martin G.J."/>
            <person name="Bewick A.J."/>
            <person name="Behringer M."/>
            <person name="Debat H.J."/>
            <person name="Wong I."/>
            <person name="Day J.C."/>
            <person name="Suvorov A."/>
            <person name="Silva C.J."/>
            <person name="Stanger-Hall K.F."/>
            <person name="Hall D.W."/>
            <person name="Schmitz R.J."/>
            <person name="Nelson D.R."/>
            <person name="Lewis S.M."/>
            <person name="Shigenobu S."/>
            <person name="Bybee S.M."/>
            <person name="Larracuente A.M."/>
            <person name="Oba Y."/>
            <person name="Weng J.K."/>
        </authorList>
    </citation>
    <scope>NUCLEOTIDE SEQUENCE [LARGE SCALE GENOMIC DNA]</scope>
    <source>
        <strain evidence="1">1611_PpyrPB1</strain>
        <tissue evidence="1">Whole body</tissue>
    </source>
</reference>
<name>A0A5N4A0U8_PHOPY</name>
<proteinExistence type="predicted"/>
<sequence>MRRFEARKWKKGEEFNSYYTEKVNLANKLQLSDEDTIIYVIEGLDNAQLQVQCRMKEFKSLAHLLSLMNEVTSSEKNRTSESSVKK</sequence>
<evidence type="ECO:0000313" key="2">
    <source>
        <dbReference type="Proteomes" id="UP000327044"/>
    </source>
</evidence>
<dbReference type="AlphaFoldDB" id="A0A5N4A0U8"/>
<feature type="non-terminal residue" evidence="1">
    <location>
        <position position="86"/>
    </location>
</feature>
<dbReference type="Proteomes" id="UP000327044">
    <property type="component" value="Unassembled WGS sequence"/>
</dbReference>